<protein>
    <recommendedName>
        <fullName evidence="4">Small secreted protein</fullName>
    </recommendedName>
</protein>
<dbReference type="Proteomes" id="UP001056384">
    <property type="component" value="Chromosome 7"/>
</dbReference>
<proteinExistence type="predicted"/>
<name>A0A9Q9EMQ5_9PEZI</name>
<gene>
    <name evidence="2" type="ORF">Slin15195_G090910</name>
</gene>
<dbReference type="EMBL" id="CP099424">
    <property type="protein sequence ID" value="USW55772.1"/>
    <property type="molecule type" value="Genomic_DNA"/>
</dbReference>
<keyword evidence="1" id="KW-0732">Signal</keyword>
<accession>A0A9Q9EMQ5</accession>
<feature type="signal peptide" evidence="1">
    <location>
        <begin position="1"/>
        <end position="19"/>
    </location>
</feature>
<organism evidence="2 3">
    <name type="scientific">Septoria linicola</name>
    <dbReference type="NCBI Taxonomy" id="215465"/>
    <lineage>
        <taxon>Eukaryota</taxon>
        <taxon>Fungi</taxon>
        <taxon>Dikarya</taxon>
        <taxon>Ascomycota</taxon>
        <taxon>Pezizomycotina</taxon>
        <taxon>Dothideomycetes</taxon>
        <taxon>Dothideomycetidae</taxon>
        <taxon>Mycosphaerellales</taxon>
        <taxon>Mycosphaerellaceae</taxon>
        <taxon>Septoria</taxon>
    </lineage>
</organism>
<evidence type="ECO:0000313" key="2">
    <source>
        <dbReference type="EMBL" id="USW55772.1"/>
    </source>
</evidence>
<feature type="chain" id="PRO_5040255173" description="Small secreted protein" evidence="1">
    <location>
        <begin position="20"/>
        <end position="128"/>
    </location>
</feature>
<evidence type="ECO:0008006" key="4">
    <source>
        <dbReference type="Google" id="ProtNLM"/>
    </source>
</evidence>
<evidence type="ECO:0000256" key="1">
    <source>
        <dbReference type="SAM" id="SignalP"/>
    </source>
</evidence>
<keyword evidence="3" id="KW-1185">Reference proteome</keyword>
<dbReference type="AlphaFoldDB" id="A0A9Q9EMQ5"/>
<evidence type="ECO:0000313" key="3">
    <source>
        <dbReference type="Proteomes" id="UP001056384"/>
    </source>
</evidence>
<reference evidence="2" key="1">
    <citation type="submission" date="2022-06" db="EMBL/GenBank/DDBJ databases">
        <title>Complete genome sequences of two strains of the flax pathogen Septoria linicola.</title>
        <authorList>
            <person name="Lapalu N."/>
            <person name="Simon A."/>
            <person name="Demenou B."/>
            <person name="Paumier D."/>
            <person name="Guillot M.-P."/>
            <person name="Gout L."/>
            <person name="Valade R."/>
        </authorList>
    </citation>
    <scope>NUCLEOTIDE SEQUENCE</scope>
    <source>
        <strain evidence="2">SE15195</strain>
    </source>
</reference>
<sequence length="128" mass="13436">MQTITGITSILALAISALAVPTTNPEAATLDTRAAASKLNQYSNLNCLDNSGGNTPTYHASPPARKCYNIDPTTKSFYWGQGPLTQVWAYSKAGCTGLSTNLAGGDNCVAVNINTSDGFQNILSIMMD</sequence>